<dbReference type="Gene3D" id="3.90.550.10">
    <property type="entry name" value="Spore Coat Polysaccharide Biosynthesis Protein SpsA, Chain A"/>
    <property type="match status" value="1"/>
</dbReference>
<sequence>MLAFLFPRTTGHIISNKQLKSAFNQTYDNIEIVVSDNSDNNATELVVQKYQALPGGSKIRYIRNSENNGPIANQQQSLNLAKGEFINYLMDDDLFHPQKIQKMMVYMLQYPDVTLVTSQRRVINSAGRQFYVPPFGTFKQLYPRDTIVDGRVLTRRLEDQTNYLGEPTTVLFRRKDLLEPFGMLLGKQVYFAVDLASWLHLLSRGKGVYMVQPLSYLRYHSQQLSQHEMAKEVAKMDIETFKNFAKQQGYASDKMIKDFENKQQQKSQQSSQKKTDTSIEKMIMKMIANKKKKGW</sequence>
<dbReference type="InterPro" id="IPR029044">
    <property type="entry name" value="Nucleotide-diphossugar_trans"/>
</dbReference>
<comment type="caution">
    <text evidence="4">The sequence shown here is derived from an EMBL/GenBank/DDBJ whole genome shotgun (WGS) entry which is preliminary data.</text>
</comment>
<evidence type="ECO:0000256" key="1">
    <source>
        <dbReference type="ARBA" id="ARBA00006739"/>
    </source>
</evidence>
<evidence type="ECO:0000256" key="2">
    <source>
        <dbReference type="SAM" id="MobiDB-lite"/>
    </source>
</evidence>
<organism evidence="4 5">
    <name type="scientific">Paenibacillus aceris</name>
    <dbReference type="NCBI Taxonomy" id="869555"/>
    <lineage>
        <taxon>Bacteria</taxon>
        <taxon>Bacillati</taxon>
        <taxon>Bacillota</taxon>
        <taxon>Bacilli</taxon>
        <taxon>Bacillales</taxon>
        <taxon>Paenibacillaceae</taxon>
        <taxon>Paenibacillus</taxon>
    </lineage>
</organism>
<evidence type="ECO:0000313" key="5">
    <source>
        <dbReference type="Proteomes" id="UP001519344"/>
    </source>
</evidence>
<dbReference type="EMBL" id="JAGGKV010000004">
    <property type="protein sequence ID" value="MBP1962746.1"/>
    <property type="molecule type" value="Genomic_DNA"/>
</dbReference>
<dbReference type="PANTHER" id="PTHR22916:SF3">
    <property type="entry name" value="UDP-GLCNAC:BETAGAL BETA-1,3-N-ACETYLGLUCOSAMINYLTRANSFERASE-LIKE PROTEIN 1"/>
    <property type="match status" value="1"/>
</dbReference>
<reference evidence="4 5" key="1">
    <citation type="submission" date="2021-03" db="EMBL/GenBank/DDBJ databases">
        <title>Genomic Encyclopedia of Type Strains, Phase IV (KMG-IV): sequencing the most valuable type-strain genomes for metagenomic binning, comparative biology and taxonomic classification.</title>
        <authorList>
            <person name="Goeker M."/>
        </authorList>
    </citation>
    <scope>NUCLEOTIDE SEQUENCE [LARGE SCALE GENOMIC DNA]</scope>
    <source>
        <strain evidence="4 5">DSM 24950</strain>
    </source>
</reference>
<feature type="region of interest" description="Disordered" evidence="2">
    <location>
        <begin position="256"/>
        <end position="279"/>
    </location>
</feature>
<evidence type="ECO:0000259" key="3">
    <source>
        <dbReference type="Pfam" id="PF00535"/>
    </source>
</evidence>
<name>A0ABS4HVS1_9BACL</name>
<dbReference type="PANTHER" id="PTHR22916">
    <property type="entry name" value="GLYCOSYLTRANSFERASE"/>
    <property type="match status" value="1"/>
</dbReference>
<keyword evidence="5" id="KW-1185">Reference proteome</keyword>
<evidence type="ECO:0000313" key="4">
    <source>
        <dbReference type="EMBL" id="MBP1962746.1"/>
    </source>
</evidence>
<dbReference type="SUPFAM" id="SSF53448">
    <property type="entry name" value="Nucleotide-diphospho-sugar transferases"/>
    <property type="match status" value="1"/>
</dbReference>
<dbReference type="Pfam" id="PF00535">
    <property type="entry name" value="Glycos_transf_2"/>
    <property type="match status" value="1"/>
</dbReference>
<comment type="similarity">
    <text evidence="1">Belongs to the glycosyltransferase 2 family.</text>
</comment>
<accession>A0ABS4HVS1</accession>
<protein>
    <submittedName>
        <fullName evidence="4">Glycosyltransferase involved in cell wall biosynthesis</fullName>
    </submittedName>
</protein>
<dbReference type="RefSeq" id="WP_167053284.1">
    <property type="nucleotide sequence ID" value="NZ_JAAOZR010000006.1"/>
</dbReference>
<dbReference type="InterPro" id="IPR001173">
    <property type="entry name" value="Glyco_trans_2-like"/>
</dbReference>
<feature type="domain" description="Glycosyltransferase 2-like" evidence="3">
    <location>
        <begin position="19"/>
        <end position="132"/>
    </location>
</feature>
<gene>
    <name evidence="4" type="ORF">J2Z65_001962</name>
</gene>
<proteinExistence type="inferred from homology"/>
<dbReference type="Proteomes" id="UP001519344">
    <property type="component" value="Unassembled WGS sequence"/>
</dbReference>